<dbReference type="Gene3D" id="2.160.20.120">
    <property type="match status" value="1"/>
</dbReference>
<evidence type="ECO:0000256" key="4">
    <source>
        <dbReference type="ARBA" id="ARBA00022989"/>
    </source>
</evidence>
<evidence type="ECO:0000256" key="2">
    <source>
        <dbReference type="ARBA" id="ARBA00022475"/>
    </source>
</evidence>
<keyword evidence="3 6" id="KW-0812">Transmembrane</keyword>
<dbReference type="InterPro" id="IPR054319">
    <property type="entry name" value="PspC-rel_ToastRack"/>
</dbReference>
<comment type="subcellular location">
    <subcellularLocation>
        <location evidence="1">Cell membrane</location>
        <topology evidence="1">Single-pass membrane protein</topology>
    </subcellularLocation>
</comment>
<feature type="domain" description="Phage shock protein PspC N-terminal" evidence="7">
    <location>
        <begin position="133"/>
        <end position="207"/>
    </location>
</feature>
<dbReference type="Proteomes" id="UP000294850">
    <property type="component" value="Unassembled WGS sequence"/>
</dbReference>
<dbReference type="GO" id="GO:0005886">
    <property type="term" value="C:plasma membrane"/>
    <property type="evidence" value="ECO:0007669"/>
    <property type="project" value="UniProtKB-SubCell"/>
</dbReference>
<evidence type="ECO:0000313" key="11">
    <source>
        <dbReference type="EMBL" id="TDE12068.1"/>
    </source>
</evidence>
<dbReference type="InterPro" id="IPR052027">
    <property type="entry name" value="PspC"/>
</dbReference>
<organism evidence="11 12">
    <name type="scientific">Dyadobacter psychrotolerans</name>
    <dbReference type="NCBI Taxonomy" id="2541721"/>
    <lineage>
        <taxon>Bacteria</taxon>
        <taxon>Pseudomonadati</taxon>
        <taxon>Bacteroidota</taxon>
        <taxon>Cytophagia</taxon>
        <taxon>Cytophagales</taxon>
        <taxon>Spirosomataceae</taxon>
        <taxon>Dyadobacter</taxon>
    </lineage>
</organism>
<feature type="transmembrane region" description="Helical" evidence="6">
    <location>
        <begin position="256"/>
        <end position="276"/>
    </location>
</feature>
<feature type="domain" description="PspC-related transmembrane region" evidence="9">
    <location>
        <begin position="318"/>
        <end position="455"/>
    </location>
</feature>
<feature type="domain" description="Putative auto-transporter adhesin head GIN" evidence="8">
    <location>
        <begin position="661"/>
        <end position="842"/>
    </location>
</feature>
<dbReference type="Pfam" id="PF22744">
    <property type="entry name" value="Toast-rack_PspC-Cterm"/>
    <property type="match status" value="1"/>
</dbReference>
<dbReference type="EMBL" id="SMFL01000010">
    <property type="protein sequence ID" value="TDE12068.1"/>
    <property type="molecule type" value="Genomic_DNA"/>
</dbReference>
<keyword evidence="2" id="KW-1003">Cell membrane</keyword>
<feature type="transmembrane region" description="Helical" evidence="6">
    <location>
        <begin position="428"/>
        <end position="449"/>
    </location>
</feature>
<name>A0A4V2Z3G5_9BACT</name>
<feature type="transmembrane region" description="Helical" evidence="6">
    <location>
        <begin position="394"/>
        <end position="416"/>
    </location>
</feature>
<dbReference type="InterPro" id="IPR021255">
    <property type="entry name" value="DUF2807"/>
</dbReference>
<keyword evidence="5 6" id="KW-0472">Membrane</keyword>
<dbReference type="OrthoDB" id="5772680at2"/>
<dbReference type="PANTHER" id="PTHR33885">
    <property type="entry name" value="PHAGE SHOCK PROTEIN C"/>
    <property type="match status" value="1"/>
</dbReference>
<accession>A0A4V2Z3G5</accession>
<dbReference type="InterPro" id="IPR007168">
    <property type="entry name" value="Phageshock_PspC_N"/>
</dbReference>
<evidence type="ECO:0000259" key="7">
    <source>
        <dbReference type="Pfam" id="PF04024"/>
    </source>
</evidence>
<keyword evidence="12" id="KW-1185">Reference proteome</keyword>
<dbReference type="RefSeq" id="WP_131960778.1">
    <property type="nucleotide sequence ID" value="NZ_SMFL01000010.1"/>
</dbReference>
<dbReference type="InterPro" id="IPR054321">
    <property type="entry name" value="PspC-rel_TM"/>
</dbReference>
<feature type="transmembrane region" description="Helical" evidence="6">
    <location>
        <begin position="188"/>
        <end position="208"/>
    </location>
</feature>
<evidence type="ECO:0000256" key="1">
    <source>
        <dbReference type="ARBA" id="ARBA00004162"/>
    </source>
</evidence>
<dbReference type="PANTHER" id="PTHR33885:SF3">
    <property type="entry name" value="PHAGE SHOCK PROTEIN C"/>
    <property type="match status" value="1"/>
</dbReference>
<evidence type="ECO:0000259" key="9">
    <source>
        <dbReference type="Pfam" id="PF22571"/>
    </source>
</evidence>
<sequence>MKKTISINIGGSIFHIEEDGYEKLKGYLSAIQKYFSSFEDSKEILSDIEGRIAERFLNKQKAESKQVISLTDVDELIAAMGTVADFEAIEQAEDILADPLAAAAPKSAPREEIFTSSTFETPKTENFKSTNPKKLYRDLRRKLAGGVAAGLAHYFTIDPLWVRLAFLFAVIGLPAGSGIFNLDMEDEFGPFSGFMVLVYIAMWVAFPGSSTLEEDTKIKKFYRDPDRKVVGGVAAGVASYFGVDLGVVRFLWVLSILFFGTGFLIYIVLWIIAPVAHTLTEKMEMQGEPITLSNIESNIKQSLNLDEKTGEENALSKILLFPFRAIALIIGALGKLLKGLGPVLRILVGIFLVGVSALALISLVIAGGIMLGFTNAAPFEDMPIPMRILQEIPASLTLSGFLVAAVPLATFLLLGLTLLSNKKIVGSSVWLTLLGLWIVGSIVSTVQGISFSRNFAKRGDFVTTAYYPVPNGTLTLDQNDEDDDENVDVDIYLAGFSSTDSLKLEKKAYSRGRTREDAGKLASEMQYEPEVKDSVFLFREGPEFGKGDPFRNQEIDVTLHIPYDRPFAMTSSFWNSVSHRNNSYHHLDNYDLNDDDVNWTTLRWVMRRDSGLVCINLPEKFISKNNSDNQEDREEYNYDDENSELNLGERGNYIKKFPVGDFQKLDMGGAYSISIRQGAEFNVSADGEEEDVDDLQVSVENGTLHVKRSKGFSLFDNKSWNRVGLIITMPTIESVSLSGANKARISGFTGLSKLNIDVSGASKTEVNVGVSELVVELTGASKAKFTGNAKSANFDLSGACKLDATAMNFENVDIDASGASKAEFGRVVHIKKSTSGASKIEVRE</sequence>
<dbReference type="Pfam" id="PF22571">
    <property type="entry name" value="LiaI-LiaF-TM_PspC"/>
    <property type="match status" value="1"/>
</dbReference>
<dbReference type="AlphaFoldDB" id="A0A4V2Z3G5"/>
<evidence type="ECO:0000256" key="6">
    <source>
        <dbReference type="SAM" id="Phobius"/>
    </source>
</evidence>
<feature type="domain" description="PspC-related ToastRack" evidence="10">
    <location>
        <begin position="484"/>
        <end position="616"/>
    </location>
</feature>
<feature type="transmembrane region" description="Helical" evidence="6">
    <location>
        <begin position="343"/>
        <end position="373"/>
    </location>
</feature>
<keyword evidence="4 6" id="KW-1133">Transmembrane helix</keyword>
<gene>
    <name evidence="11" type="ORF">E0F88_23760</name>
</gene>
<feature type="transmembrane region" description="Helical" evidence="6">
    <location>
        <begin position="318"/>
        <end position="337"/>
    </location>
</feature>
<protein>
    <submittedName>
        <fullName evidence="11">PspC domain-containing protein</fullName>
    </submittedName>
</protein>
<evidence type="ECO:0000313" key="12">
    <source>
        <dbReference type="Proteomes" id="UP000294850"/>
    </source>
</evidence>
<evidence type="ECO:0000259" key="10">
    <source>
        <dbReference type="Pfam" id="PF22744"/>
    </source>
</evidence>
<feature type="domain" description="Phage shock protein PspC N-terminal" evidence="7">
    <location>
        <begin position="219"/>
        <end position="275"/>
    </location>
</feature>
<dbReference type="Pfam" id="PF04024">
    <property type="entry name" value="PspC"/>
    <property type="match status" value="2"/>
</dbReference>
<reference evidence="11 12" key="1">
    <citation type="submission" date="2019-03" db="EMBL/GenBank/DDBJ databases">
        <title>Dyadobacter AR-3-6 sp. nov., isolated from arctic soil.</title>
        <authorList>
            <person name="Chaudhary D.K."/>
        </authorList>
    </citation>
    <scope>NUCLEOTIDE SEQUENCE [LARGE SCALE GENOMIC DNA]</scope>
    <source>
        <strain evidence="11 12">AR-3-6</strain>
    </source>
</reference>
<evidence type="ECO:0000256" key="5">
    <source>
        <dbReference type="ARBA" id="ARBA00023136"/>
    </source>
</evidence>
<evidence type="ECO:0000259" key="8">
    <source>
        <dbReference type="Pfam" id="PF10988"/>
    </source>
</evidence>
<evidence type="ECO:0000256" key="3">
    <source>
        <dbReference type="ARBA" id="ARBA00022692"/>
    </source>
</evidence>
<proteinExistence type="predicted"/>
<feature type="transmembrane region" description="Helical" evidence="6">
    <location>
        <begin position="160"/>
        <end position="182"/>
    </location>
</feature>
<comment type="caution">
    <text evidence="11">The sequence shown here is derived from an EMBL/GenBank/DDBJ whole genome shotgun (WGS) entry which is preliminary data.</text>
</comment>
<dbReference type="Pfam" id="PF10988">
    <property type="entry name" value="DUF2807"/>
    <property type="match status" value="1"/>
</dbReference>